<dbReference type="KEGG" id="spap:H3Z74_19355"/>
<organism evidence="1 2">
    <name type="scientific">Sphingomonas alpina</name>
    <dbReference type="NCBI Taxonomy" id="653931"/>
    <lineage>
        <taxon>Bacteria</taxon>
        <taxon>Pseudomonadati</taxon>
        <taxon>Pseudomonadota</taxon>
        <taxon>Alphaproteobacteria</taxon>
        <taxon>Sphingomonadales</taxon>
        <taxon>Sphingomonadaceae</taxon>
        <taxon>Sphingomonas</taxon>
    </lineage>
</organism>
<gene>
    <name evidence="1" type="ORF">H3Z74_19355</name>
</gene>
<dbReference type="RefSeq" id="WP_187761177.1">
    <property type="nucleotide sequence ID" value="NZ_CP061038.1"/>
</dbReference>
<evidence type="ECO:0000313" key="1">
    <source>
        <dbReference type="EMBL" id="QNQ08850.1"/>
    </source>
</evidence>
<keyword evidence="2" id="KW-1185">Reference proteome</keyword>
<reference evidence="1 2" key="1">
    <citation type="submission" date="2020-09" db="EMBL/GenBank/DDBJ databases">
        <title>Sphingomonas sp., a new species isolated from pork steak.</title>
        <authorList>
            <person name="Heidler von Heilborn D."/>
        </authorList>
    </citation>
    <scope>NUCLEOTIDE SEQUENCE [LARGE SCALE GENOMIC DNA]</scope>
    <source>
        <strain evidence="2">S8-3T</strain>
    </source>
</reference>
<dbReference type="AlphaFoldDB" id="A0A7H0LGP7"/>
<evidence type="ECO:0000313" key="2">
    <source>
        <dbReference type="Proteomes" id="UP000516148"/>
    </source>
</evidence>
<sequence>MLKQRRQANEIVTRDFLQAEAAADHAATQAAQCMVTMLQARQNANLPFGTGLEAFRLVSEGASALVKARQSFVEAHRILAEVRHEIGITGYGDISECPPTEDPKSMDEPLRLVAAA</sequence>
<dbReference type="EMBL" id="CP061038">
    <property type="protein sequence ID" value="QNQ08850.1"/>
    <property type="molecule type" value="Genomic_DNA"/>
</dbReference>
<accession>A0A7H0LGP7</accession>
<protein>
    <submittedName>
        <fullName evidence="1">Uncharacterized protein</fullName>
    </submittedName>
</protein>
<dbReference type="Proteomes" id="UP000516148">
    <property type="component" value="Chromosome"/>
</dbReference>
<proteinExistence type="predicted"/>
<name>A0A7H0LGP7_9SPHN</name>